<evidence type="ECO:0000313" key="2">
    <source>
        <dbReference type="EMBL" id="KHQ53554.1"/>
    </source>
</evidence>
<feature type="signal peptide" evidence="1">
    <location>
        <begin position="1"/>
        <end position="18"/>
    </location>
</feature>
<dbReference type="Proteomes" id="UP000030960">
    <property type="component" value="Unassembled WGS sequence"/>
</dbReference>
<gene>
    <name evidence="2" type="ORF">OA50_02085</name>
</gene>
<evidence type="ECO:0000256" key="1">
    <source>
        <dbReference type="SAM" id="SignalP"/>
    </source>
</evidence>
<evidence type="ECO:0000313" key="3">
    <source>
        <dbReference type="Proteomes" id="UP000030960"/>
    </source>
</evidence>
<dbReference type="STRING" id="561184.SAMN05216376_106133"/>
<reference evidence="2 3" key="1">
    <citation type="submission" date="2014-10" db="EMBL/GenBank/DDBJ databases">
        <title>Genome sequence of Ponticoccus sp. strain UMTAT08 isolated from clonal culture of toxic dinoflagellate Alexandrium tamiyavanichii.</title>
        <authorList>
            <person name="Gan H.Y."/>
            <person name="Muhd D.-D."/>
            <person name="Mohd Noor M.E."/>
            <person name="Yeong Y.S."/>
            <person name="Usup G."/>
        </authorList>
    </citation>
    <scope>NUCLEOTIDE SEQUENCE [LARGE SCALE GENOMIC DNA]</scope>
    <source>
        <strain evidence="2 3">UMTAT08</strain>
    </source>
</reference>
<dbReference type="EMBL" id="JSUQ01000007">
    <property type="protein sequence ID" value="KHQ53554.1"/>
    <property type="molecule type" value="Genomic_DNA"/>
</dbReference>
<keyword evidence="3" id="KW-1185">Reference proteome</keyword>
<feature type="chain" id="PRO_5002085123" evidence="1">
    <location>
        <begin position="19"/>
        <end position="161"/>
    </location>
</feature>
<protein>
    <submittedName>
        <fullName evidence="2">Putative lipoprotein</fullName>
    </submittedName>
</protein>
<organism evidence="2 3">
    <name type="scientific">Mameliella alba</name>
    <dbReference type="NCBI Taxonomy" id="561184"/>
    <lineage>
        <taxon>Bacteria</taxon>
        <taxon>Pseudomonadati</taxon>
        <taxon>Pseudomonadota</taxon>
        <taxon>Alphaproteobacteria</taxon>
        <taxon>Rhodobacterales</taxon>
        <taxon>Roseobacteraceae</taxon>
        <taxon>Mameliella</taxon>
    </lineage>
</organism>
<proteinExistence type="predicted"/>
<keyword evidence="1" id="KW-0732">Signal</keyword>
<dbReference type="RefSeq" id="WP_052244431.1">
    <property type="nucleotide sequence ID" value="NZ_JSUQ01000007.1"/>
</dbReference>
<dbReference type="PROSITE" id="PS51257">
    <property type="entry name" value="PROKAR_LIPOPROTEIN"/>
    <property type="match status" value="1"/>
</dbReference>
<sequence>MRWLALSLSLLAASPALALSCRPADPVRDFKAAEASGDRWGIAVGRLDFDEGRLPRVDWARQDRVPPRTDLRAQFIGHSLDMNGFDTLFQANVTLRVLCFGPWCAHPKSGTRYLAFIKHENGKRVLQADPCGSWLYPNPHRHDLDRVHSCLAGGPCEERGF</sequence>
<keyword evidence="2" id="KW-0449">Lipoprotein</keyword>
<name>A0A0B3SSV2_9RHOB</name>
<dbReference type="OrthoDB" id="8451541at2"/>
<accession>A0A0B3SSV2</accession>
<comment type="caution">
    <text evidence="2">The sequence shown here is derived from an EMBL/GenBank/DDBJ whole genome shotgun (WGS) entry which is preliminary data.</text>
</comment>
<dbReference type="AlphaFoldDB" id="A0A0B3SSV2"/>